<dbReference type="Proteomes" id="UP000190667">
    <property type="component" value="Unassembled WGS sequence"/>
</dbReference>
<feature type="transmembrane region" description="Helical" evidence="7">
    <location>
        <begin position="142"/>
        <end position="160"/>
    </location>
</feature>
<dbReference type="PANTHER" id="PTHR30177:SF30">
    <property type="entry name" value="GLYCINE BETAINE UPTAKE SYSTEM PERMEASE PROTEIN YEHY"/>
    <property type="match status" value="1"/>
</dbReference>
<feature type="transmembrane region" description="Helical" evidence="7">
    <location>
        <begin position="329"/>
        <end position="349"/>
    </location>
</feature>
<sequence length="387" mass="41476">MPKLIHQRVLLTLLVLSVLSALFLPFISFAPNRLVSGQPIMLAQSLHGVDWLGMLPLALLLACVFLPVSRWRLIMALLASELLFLGLIALSGREATLLAAQSSSTLARTSFGSGLWSLAALMLLVAADALSRLTPNVFWRTLGNAQIWLLLVLILLSGQLDNLALLREYANRREVFDAALLRHLQLLLGTLFPALIIGVPLGLWCYRHGRRQSGVFALLNIIQTVPSVALFGLLMAPLAGVAKAFPALARIGINGIGLAPALIALVLYALLPLVRSVVAGLQQVPREVLESARGMGMTRRQIFLQVEVPLALPVLLTGLRVVAVQTVGMATIAALIGAGGFGSIIFQGLLSSALELVLLGVIPVIALAVIVDTLFKFTLSLMERERG</sequence>
<gene>
    <name evidence="9" type="ORF">BTJ39_07755</name>
</gene>
<dbReference type="CDD" id="cd06261">
    <property type="entry name" value="TM_PBP2"/>
    <property type="match status" value="1"/>
</dbReference>
<dbReference type="InterPro" id="IPR035906">
    <property type="entry name" value="MetI-like_sf"/>
</dbReference>
<dbReference type="PROSITE" id="PS50928">
    <property type="entry name" value="ABC_TM1"/>
    <property type="match status" value="1"/>
</dbReference>
<name>A0A1S8YQ87_9GAMM</name>
<dbReference type="OrthoDB" id="9801163at2"/>
<proteinExistence type="inferred from homology"/>
<evidence type="ECO:0000259" key="8">
    <source>
        <dbReference type="PROSITE" id="PS50928"/>
    </source>
</evidence>
<dbReference type="GO" id="GO:0055085">
    <property type="term" value="P:transmembrane transport"/>
    <property type="evidence" value="ECO:0007669"/>
    <property type="project" value="InterPro"/>
</dbReference>
<dbReference type="Pfam" id="PF00528">
    <property type="entry name" value="BPD_transp_1"/>
    <property type="match status" value="1"/>
</dbReference>
<feature type="domain" description="ABC transmembrane type-1" evidence="8">
    <location>
        <begin position="180"/>
        <end position="375"/>
    </location>
</feature>
<dbReference type="InterPro" id="IPR000515">
    <property type="entry name" value="MetI-like"/>
</dbReference>
<dbReference type="GO" id="GO:0005886">
    <property type="term" value="C:plasma membrane"/>
    <property type="evidence" value="ECO:0007669"/>
    <property type="project" value="UniProtKB-SubCell"/>
</dbReference>
<evidence type="ECO:0000256" key="7">
    <source>
        <dbReference type="RuleBase" id="RU363032"/>
    </source>
</evidence>
<evidence type="ECO:0000256" key="6">
    <source>
        <dbReference type="ARBA" id="ARBA00023136"/>
    </source>
</evidence>
<dbReference type="EMBL" id="MRUL01000003">
    <property type="protein sequence ID" value="OON40947.1"/>
    <property type="molecule type" value="Genomic_DNA"/>
</dbReference>
<evidence type="ECO:0000256" key="3">
    <source>
        <dbReference type="ARBA" id="ARBA00022519"/>
    </source>
</evidence>
<evidence type="ECO:0000256" key="2">
    <source>
        <dbReference type="ARBA" id="ARBA00022448"/>
    </source>
</evidence>
<dbReference type="GO" id="GO:0031460">
    <property type="term" value="P:glycine betaine transport"/>
    <property type="evidence" value="ECO:0007669"/>
    <property type="project" value="TreeGrafter"/>
</dbReference>
<comment type="similarity">
    <text evidence="7">Belongs to the binding-protein-dependent transport system permease family.</text>
</comment>
<feature type="transmembrane region" description="Helical" evidence="7">
    <location>
        <begin position="356"/>
        <end position="375"/>
    </location>
</feature>
<dbReference type="Gene3D" id="1.10.3720.10">
    <property type="entry name" value="MetI-like"/>
    <property type="match status" value="1"/>
</dbReference>
<evidence type="ECO:0000256" key="4">
    <source>
        <dbReference type="ARBA" id="ARBA00022692"/>
    </source>
</evidence>
<dbReference type="AlphaFoldDB" id="A0A1S8YQ87"/>
<dbReference type="PANTHER" id="PTHR30177">
    <property type="entry name" value="GLYCINE BETAINE/L-PROLINE TRANSPORT SYSTEM PERMEASE PROTEIN PROW"/>
    <property type="match status" value="1"/>
</dbReference>
<keyword evidence="5 7" id="KW-1133">Transmembrane helix</keyword>
<keyword evidence="2 7" id="KW-0813">Transport</keyword>
<feature type="transmembrane region" description="Helical" evidence="7">
    <location>
        <begin position="111"/>
        <end position="130"/>
    </location>
</feature>
<keyword evidence="10" id="KW-1185">Reference proteome</keyword>
<feature type="transmembrane region" description="Helical" evidence="7">
    <location>
        <begin position="215"/>
        <end position="236"/>
    </location>
</feature>
<feature type="transmembrane region" description="Helical" evidence="7">
    <location>
        <begin position="256"/>
        <end position="281"/>
    </location>
</feature>
<keyword evidence="3" id="KW-0997">Cell inner membrane</keyword>
<reference evidence="9 10" key="1">
    <citation type="submission" date="2016-12" db="EMBL/GenBank/DDBJ databases">
        <title>Izhakiella australiana sp. nov. of genus Izhakiella isolated from Australian desert.</title>
        <authorList>
            <person name="Ji M."/>
        </authorList>
    </citation>
    <scope>NUCLEOTIDE SEQUENCE [LARGE SCALE GENOMIC DNA]</scope>
    <source>
        <strain evidence="9 10">D4N98</strain>
    </source>
</reference>
<protein>
    <submittedName>
        <fullName evidence="9">Osmoprotectant uptake system permease</fullName>
    </submittedName>
</protein>
<organism evidence="9 10">
    <name type="scientific">Izhakiella australiensis</name>
    <dbReference type="NCBI Taxonomy" id="1926881"/>
    <lineage>
        <taxon>Bacteria</taxon>
        <taxon>Pseudomonadati</taxon>
        <taxon>Pseudomonadota</taxon>
        <taxon>Gammaproteobacteria</taxon>
        <taxon>Enterobacterales</taxon>
        <taxon>Erwiniaceae</taxon>
        <taxon>Izhakiella</taxon>
    </lineage>
</organism>
<keyword evidence="3" id="KW-1003">Cell membrane</keyword>
<dbReference type="RefSeq" id="WP_078002085.1">
    <property type="nucleotide sequence ID" value="NZ_MRUL01000003.1"/>
</dbReference>
<feature type="transmembrane region" description="Helical" evidence="7">
    <location>
        <begin position="302"/>
        <end position="323"/>
    </location>
</feature>
<feature type="transmembrane region" description="Helical" evidence="7">
    <location>
        <begin position="180"/>
        <end position="203"/>
    </location>
</feature>
<dbReference type="InterPro" id="IPR051204">
    <property type="entry name" value="ABC_transp_perm/SBD"/>
</dbReference>
<evidence type="ECO:0000256" key="5">
    <source>
        <dbReference type="ARBA" id="ARBA00022989"/>
    </source>
</evidence>
<comment type="caution">
    <text evidence="9">The sequence shown here is derived from an EMBL/GenBank/DDBJ whole genome shotgun (WGS) entry which is preliminary data.</text>
</comment>
<evidence type="ECO:0000313" key="10">
    <source>
        <dbReference type="Proteomes" id="UP000190667"/>
    </source>
</evidence>
<dbReference type="SUPFAM" id="SSF161098">
    <property type="entry name" value="MetI-like"/>
    <property type="match status" value="1"/>
</dbReference>
<keyword evidence="6 7" id="KW-0472">Membrane</keyword>
<accession>A0A1S8YQ87</accession>
<dbReference type="STRING" id="1926881.BTJ39_07755"/>
<feature type="transmembrane region" description="Helical" evidence="7">
    <location>
        <begin position="73"/>
        <end position="91"/>
    </location>
</feature>
<evidence type="ECO:0000256" key="1">
    <source>
        <dbReference type="ARBA" id="ARBA00004429"/>
    </source>
</evidence>
<feature type="transmembrane region" description="Helical" evidence="7">
    <location>
        <begin position="45"/>
        <end position="66"/>
    </location>
</feature>
<keyword evidence="4 7" id="KW-0812">Transmembrane</keyword>
<comment type="subcellular location">
    <subcellularLocation>
        <location evidence="1">Cell inner membrane</location>
        <topology evidence="1">Multi-pass membrane protein</topology>
    </subcellularLocation>
    <subcellularLocation>
        <location evidence="7">Cell membrane</location>
        <topology evidence="7">Multi-pass membrane protein</topology>
    </subcellularLocation>
</comment>
<evidence type="ECO:0000313" key="9">
    <source>
        <dbReference type="EMBL" id="OON40947.1"/>
    </source>
</evidence>